<keyword evidence="5 7" id="KW-0472">Membrane</keyword>
<dbReference type="RefSeq" id="WP_207108742.1">
    <property type="nucleotide sequence ID" value="NZ_JAFLVR010000027.1"/>
</dbReference>
<evidence type="ECO:0000256" key="1">
    <source>
        <dbReference type="ARBA" id="ARBA00004651"/>
    </source>
</evidence>
<evidence type="ECO:0000313" key="10">
    <source>
        <dbReference type="EMBL" id="MBO0452968.1"/>
    </source>
</evidence>
<feature type="transmembrane region" description="Helical" evidence="7">
    <location>
        <begin position="373"/>
        <end position="395"/>
    </location>
</feature>
<gene>
    <name evidence="10" type="ORF">JZO85_11845</name>
</gene>
<reference evidence="10 11" key="1">
    <citation type="submission" date="2021-03" db="EMBL/GenBank/DDBJ databases">
        <title>Enterococcal diversity collection.</title>
        <authorList>
            <person name="Gilmore M.S."/>
            <person name="Schwartzman J."/>
            <person name="Van Tyne D."/>
            <person name="Martin M."/>
            <person name="Earl A.M."/>
            <person name="Manson A.L."/>
            <person name="Straub T."/>
            <person name="Salamzade R."/>
            <person name="Saavedra J."/>
            <person name="Lebreton F."/>
            <person name="Prichula J."/>
            <person name="Schaufler K."/>
            <person name="Gaca A."/>
            <person name="Sgardioli B."/>
            <person name="Wagenaar J."/>
            <person name="Strong T."/>
        </authorList>
    </citation>
    <scope>NUCLEOTIDE SEQUENCE [LARGE SCALE GENOMIC DNA]</scope>
    <source>
        <strain evidence="10 11">MJM16</strain>
    </source>
</reference>
<sequence>MNIFNKVTLQNMKKNRSRTLVTIIGVILSAAMITAVATFALSLQRYMVAGSVQKYGDWHVGFLNTNADFAKKQKQDKEVLKAATFEEIGYGQLKGGKNPNKPYLFVAGFNPKTFDTLPVKLLSGRLPKNSREVVIPAHVAANGGVKYAVGETISLSVGTRIAGNKQLNQHDPYEKARKNPESLTKAAKKTYKIVGICERPGFEERSAPGYTLITLADKSEKHSNLSVFVTLKNPRKAHVYAKRAAQKQTYTFNDEVLRFMGASDDKVFNLLLYSIGTILVALIMLGSIFLIYNSFTISLNERTRQFGILSSVGATPKQLRNSVLFEGFCVGAIGIPLGVVLGLGSIRLVIGLVAKNFSNVLYANIPLVLSLSVPVLVAAAVVSLITILISAYLPARKAANTPVMESIRQSNEVKIAAKEVKTTKFSERIYGLEGMLALKNFKRNKKRYRTIILSLAFSVVLFVSAQAFGNSLQQTANQLVVDTDYDIVFSSTEIQESELFRLYDKFQQVKGITQSSYQAILQYTSLVKNSDFSSRYRELEHIDPAQQSNLKADIQFIEDKEYLKFIKQMGLPVKEYTGENGKILAVAKQRVEKADGKTELIDLFTKDSMNMALVPKFAGKPSVNQQRSVQTKFVDTYPLDTLPRQPTEKKPYIFMFIAPYQRKSEFSPLGIDQALGLTFRSKNADQSTAEIKKIIQKEGLTFPYELYDVHELFNQNRNIIFVVNIFSYVFAAMISLIAIANVFTTISTNIKLRRRELTMLRSVGMTDRDFNKMMIFECLFYGSRSLFLGIPTATAISWLIYQAMVKGGAEITYLFPWSSILISGAGVLLIVSITMLYAVNKIKKENIIEALRDDLG</sequence>
<comment type="subcellular location">
    <subcellularLocation>
        <location evidence="1">Cell membrane</location>
        <topology evidence="1">Multi-pass membrane protein</topology>
    </subcellularLocation>
</comment>
<dbReference type="EMBL" id="JAFLVR010000027">
    <property type="protein sequence ID" value="MBO0452968.1"/>
    <property type="molecule type" value="Genomic_DNA"/>
</dbReference>
<feature type="transmembrane region" description="Helical" evidence="7">
    <location>
        <begin position="20"/>
        <end position="43"/>
    </location>
</feature>
<feature type="domain" description="ABC3 transporter permease C-terminal" evidence="8">
    <location>
        <begin position="278"/>
        <end position="402"/>
    </location>
</feature>
<proteinExistence type="inferred from homology"/>
<protein>
    <submittedName>
        <fullName evidence="10">FtsX-like permease family protein</fullName>
    </submittedName>
</protein>
<dbReference type="Pfam" id="PF02687">
    <property type="entry name" value="FtsX"/>
    <property type="match status" value="2"/>
</dbReference>
<organism evidence="10 11">
    <name type="scientific">Candidatus Enterococcus murrayae</name>
    <dbReference type="NCBI Taxonomy" id="2815321"/>
    <lineage>
        <taxon>Bacteria</taxon>
        <taxon>Bacillati</taxon>
        <taxon>Bacillota</taxon>
        <taxon>Bacilli</taxon>
        <taxon>Lactobacillales</taxon>
        <taxon>Enterococcaceae</taxon>
        <taxon>Enterococcus</taxon>
    </lineage>
</organism>
<name>A0ABS3HHN7_9ENTE</name>
<evidence type="ECO:0000256" key="3">
    <source>
        <dbReference type="ARBA" id="ARBA00022692"/>
    </source>
</evidence>
<comment type="caution">
    <text evidence="10">The sequence shown here is derived from an EMBL/GenBank/DDBJ whole genome shotgun (WGS) entry which is preliminary data.</text>
</comment>
<accession>A0ABS3HHN7</accession>
<evidence type="ECO:0000256" key="5">
    <source>
        <dbReference type="ARBA" id="ARBA00023136"/>
    </source>
</evidence>
<dbReference type="InterPro" id="IPR050250">
    <property type="entry name" value="Macrolide_Exporter_MacB"/>
</dbReference>
<keyword evidence="11" id="KW-1185">Reference proteome</keyword>
<evidence type="ECO:0000313" key="11">
    <source>
        <dbReference type="Proteomes" id="UP000664495"/>
    </source>
</evidence>
<keyword evidence="4 7" id="KW-1133">Transmembrane helix</keyword>
<dbReference type="Proteomes" id="UP000664495">
    <property type="component" value="Unassembled WGS sequence"/>
</dbReference>
<feature type="transmembrane region" description="Helical" evidence="7">
    <location>
        <begin position="725"/>
        <end position="746"/>
    </location>
</feature>
<dbReference type="Pfam" id="PF12704">
    <property type="entry name" value="MacB_PCD"/>
    <property type="match status" value="1"/>
</dbReference>
<keyword evidence="2" id="KW-1003">Cell membrane</keyword>
<feature type="domain" description="MacB-like periplasmic core" evidence="9">
    <location>
        <begin position="19"/>
        <end position="234"/>
    </location>
</feature>
<evidence type="ECO:0000256" key="7">
    <source>
        <dbReference type="SAM" id="Phobius"/>
    </source>
</evidence>
<feature type="transmembrane region" description="Helical" evidence="7">
    <location>
        <begin position="778"/>
        <end position="801"/>
    </location>
</feature>
<feature type="transmembrane region" description="Helical" evidence="7">
    <location>
        <begin position="813"/>
        <end position="839"/>
    </location>
</feature>
<dbReference type="InterPro" id="IPR025857">
    <property type="entry name" value="MacB_PCD"/>
</dbReference>
<dbReference type="InterPro" id="IPR003838">
    <property type="entry name" value="ABC3_permease_C"/>
</dbReference>
<keyword evidence="3 7" id="KW-0812">Transmembrane</keyword>
<feature type="transmembrane region" description="Helical" evidence="7">
    <location>
        <begin position="327"/>
        <end position="353"/>
    </location>
</feature>
<dbReference type="PANTHER" id="PTHR30572:SF4">
    <property type="entry name" value="ABC TRANSPORTER PERMEASE YTRF"/>
    <property type="match status" value="1"/>
</dbReference>
<feature type="domain" description="ABC3 transporter permease C-terminal" evidence="8">
    <location>
        <begin position="729"/>
        <end position="847"/>
    </location>
</feature>
<evidence type="ECO:0000256" key="6">
    <source>
        <dbReference type="ARBA" id="ARBA00038076"/>
    </source>
</evidence>
<evidence type="ECO:0000259" key="8">
    <source>
        <dbReference type="Pfam" id="PF02687"/>
    </source>
</evidence>
<evidence type="ECO:0000256" key="4">
    <source>
        <dbReference type="ARBA" id="ARBA00022989"/>
    </source>
</evidence>
<evidence type="ECO:0000256" key="2">
    <source>
        <dbReference type="ARBA" id="ARBA00022475"/>
    </source>
</evidence>
<dbReference type="PANTHER" id="PTHR30572">
    <property type="entry name" value="MEMBRANE COMPONENT OF TRANSPORTER-RELATED"/>
    <property type="match status" value="1"/>
</dbReference>
<feature type="transmembrane region" description="Helical" evidence="7">
    <location>
        <begin position="448"/>
        <end position="468"/>
    </location>
</feature>
<evidence type="ECO:0000259" key="9">
    <source>
        <dbReference type="Pfam" id="PF12704"/>
    </source>
</evidence>
<feature type="transmembrane region" description="Helical" evidence="7">
    <location>
        <begin position="270"/>
        <end position="292"/>
    </location>
</feature>
<comment type="similarity">
    <text evidence="6">Belongs to the ABC-4 integral membrane protein family.</text>
</comment>